<accession>A0A430ACT6</accession>
<organism evidence="3 4">
    <name type="scientific">Vagococcus fessus</name>
    <dbReference type="NCBI Taxonomy" id="120370"/>
    <lineage>
        <taxon>Bacteria</taxon>
        <taxon>Bacillati</taxon>
        <taxon>Bacillota</taxon>
        <taxon>Bacilli</taxon>
        <taxon>Lactobacillales</taxon>
        <taxon>Enterococcaceae</taxon>
        <taxon>Vagococcus</taxon>
    </lineage>
</organism>
<sequence>MKLKRLSTAALFSLLLFQQANAAEDNTSEKTIYVKRHTKEQEDATAPQDSKESVPTPVDNEKKVPDNVKTKAKIVSFYKKEDHNTSFKSEKKTEKYNEDYFNDSISLAKTPMVLNGSNPSGGLPPEAVQETSYLGDWMGTMSESINR</sequence>
<evidence type="ECO:0000313" key="4">
    <source>
        <dbReference type="Proteomes" id="UP000287101"/>
    </source>
</evidence>
<feature type="signal peptide" evidence="2">
    <location>
        <begin position="1"/>
        <end position="22"/>
    </location>
</feature>
<keyword evidence="2" id="KW-0732">Signal</keyword>
<evidence type="ECO:0000256" key="2">
    <source>
        <dbReference type="SAM" id="SignalP"/>
    </source>
</evidence>
<keyword evidence="4" id="KW-1185">Reference proteome</keyword>
<gene>
    <name evidence="3" type="ORF">CBF31_03125</name>
</gene>
<protein>
    <submittedName>
        <fullName evidence="3">Uncharacterized protein</fullName>
    </submittedName>
</protein>
<dbReference type="AlphaFoldDB" id="A0A430ACT6"/>
<comment type="caution">
    <text evidence="3">The sequence shown here is derived from an EMBL/GenBank/DDBJ whole genome shotgun (WGS) entry which is preliminary data.</text>
</comment>
<feature type="chain" id="PRO_5019576852" evidence="2">
    <location>
        <begin position="23"/>
        <end position="147"/>
    </location>
</feature>
<proteinExistence type="predicted"/>
<dbReference type="Proteomes" id="UP000287101">
    <property type="component" value="Unassembled WGS sequence"/>
</dbReference>
<dbReference type="EMBL" id="NGJY01000001">
    <property type="protein sequence ID" value="RSU05023.1"/>
    <property type="molecule type" value="Genomic_DNA"/>
</dbReference>
<evidence type="ECO:0000256" key="1">
    <source>
        <dbReference type="SAM" id="MobiDB-lite"/>
    </source>
</evidence>
<name>A0A430ACT6_9ENTE</name>
<evidence type="ECO:0000313" key="3">
    <source>
        <dbReference type="EMBL" id="RSU05023.1"/>
    </source>
</evidence>
<dbReference type="RefSeq" id="WP_126830878.1">
    <property type="nucleotide sequence ID" value="NZ_CBCRYB010000007.1"/>
</dbReference>
<feature type="region of interest" description="Disordered" evidence="1">
    <location>
        <begin position="35"/>
        <end position="66"/>
    </location>
</feature>
<reference evidence="3 4" key="1">
    <citation type="submission" date="2017-05" db="EMBL/GenBank/DDBJ databases">
        <title>Vagococcus spp. assemblies.</title>
        <authorList>
            <person name="Gulvik C.A."/>
        </authorList>
    </citation>
    <scope>NUCLEOTIDE SEQUENCE [LARGE SCALE GENOMIC DNA]</scope>
    <source>
        <strain evidence="3 4">CCUG 41755</strain>
    </source>
</reference>